<evidence type="ECO:0000256" key="3">
    <source>
        <dbReference type="ARBA" id="ARBA00022452"/>
    </source>
</evidence>
<keyword evidence="2 11" id="KW-0813">Transport</keyword>
<gene>
    <name evidence="16" type="ORF">SG34_012755</name>
</gene>
<keyword evidence="9 11" id="KW-0472">Membrane</keyword>
<proteinExistence type="inferred from homology"/>
<keyword evidence="5 11" id="KW-0812">Transmembrane</keyword>
<keyword evidence="6" id="KW-0408">Iron</keyword>
<evidence type="ECO:0000256" key="1">
    <source>
        <dbReference type="ARBA" id="ARBA00004571"/>
    </source>
</evidence>
<feature type="domain" description="TonB-dependent receptor plug" evidence="15">
    <location>
        <begin position="39"/>
        <end position="153"/>
    </location>
</feature>
<evidence type="ECO:0000256" key="8">
    <source>
        <dbReference type="ARBA" id="ARBA00023077"/>
    </source>
</evidence>
<dbReference type="InterPro" id="IPR039426">
    <property type="entry name" value="TonB-dep_rcpt-like"/>
</dbReference>
<dbReference type="EMBL" id="CP059733">
    <property type="protein sequence ID" value="WDE08236.1"/>
    <property type="molecule type" value="Genomic_DNA"/>
</dbReference>
<evidence type="ECO:0000256" key="13">
    <source>
        <dbReference type="SAM" id="MobiDB-lite"/>
    </source>
</evidence>
<evidence type="ECO:0000256" key="7">
    <source>
        <dbReference type="ARBA" id="ARBA00023065"/>
    </source>
</evidence>
<evidence type="ECO:0000313" key="17">
    <source>
        <dbReference type="Proteomes" id="UP000032352"/>
    </source>
</evidence>
<accession>A0AAF0CCP0</accession>
<evidence type="ECO:0000259" key="15">
    <source>
        <dbReference type="Pfam" id="PF07715"/>
    </source>
</evidence>
<dbReference type="KEGG" id="tvd:SG34_012755"/>
<protein>
    <submittedName>
        <fullName evidence="16">TonB-dependent receptor</fullName>
    </submittedName>
</protein>
<evidence type="ECO:0000259" key="14">
    <source>
        <dbReference type="Pfam" id="PF00593"/>
    </source>
</evidence>
<evidence type="ECO:0000256" key="12">
    <source>
        <dbReference type="RuleBase" id="RU003357"/>
    </source>
</evidence>
<feature type="region of interest" description="Disordered" evidence="13">
    <location>
        <begin position="1"/>
        <end position="23"/>
    </location>
</feature>
<evidence type="ECO:0000256" key="6">
    <source>
        <dbReference type="ARBA" id="ARBA00023004"/>
    </source>
</evidence>
<dbReference type="InterPro" id="IPR012910">
    <property type="entry name" value="Plug_dom"/>
</dbReference>
<dbReference type="SUPFAM" id="SSF56935">
    <property type="entry name" value="Porins"/>
    <property type="match status" value="1"/>
</dbReference>
<organism evidence="16 17">
    <name type="scientific">Thalassomonas viridans</name>
    <dbReference type="NCBI Taxonomy" id="137584"/>
    <lineage>
        <taxon>Bacteria</taxon>
        <taxon>Pseudomonadati</taxon>
        <taxon>Pseudomonadota</taxon>
        <taxon>Gammaproteobacteria</taxon>
        <taxon>Alteromonadales</taxon>
        <taxon>Colwelliaceae</taxon>
        <taxon>Thalassomonas</taxon>
    </lineage>
</organism>
<keyword evidence="3 11" id="KW-1134">Transmembrane beta strand</keyword>
<comment type="subcellular location">
    <subcellularLocation>
        <location evidence="1 11">Cell outer membrane</location>
        <topology evidence="1 11">Multi-pass membrane protein</topology>
    </subcellularLocation>
</comment>
<keyword evidence="7" id="KW-0406">Ion transport</keyword>
<feature type="domain" description="TonB-dependent receptor-like beta-barrel" evidence="14">
    <location>
        <begin position="310"/>
        <end position="772"/>
    </location>
</feature>
<keyword evidence="17" id="KW-1185">Reference proteome</keyword>
<evidence type="ECO:0000256" key="4">
    <source>
        <dbReference type="ARBA" id="ARBA00022496"/>
    </source>
</evidence>
<keyword evidence="8 12" id="KW-0798">TonB box</keyword>
<dbReference type="PROSITE" id="PS52016">
    <property type="entry name" value="TONB_DEPENDENT_REC_3"/>
    <property type="match status" value="1"/>
</dbReference>
<evidence type="ECO:0000256" key="9">
    <source>
        <dbReference type="ARBA" id="ARBA00023136"/>
    </source>
</evidence>
<dbReference type="AlphaFoldDB" id="A0AAF0CCP0"/>
<sequence length="807" mass="90604">MAQALAPNASPAPAPSSPQTEDDEIETIIVTAGKRRENIQEIPITVHAMNSTALKEQNIGNFDDFVNYMPNVTLGGRGPGQADIFIRGMAIQPIVFRLSAAQGVMPNVALYVDEQPVTAPGRNMDVYAADLSRIEVLPGPQGTLFGASSQAGTVRYITNKPMFDELSGGFSASLADTHKGETSDAIEGYINLPLNEQLALRAVLYNVNRGGYIDNVYGEFTLDPEINPASAVNVPDNATFETTNNLALIENDFNASAYTGFRLGLNYQITDNWQLLLQQAGQKLDVDGVFDYDPEVGDLEVAHFFPDTLEDEFLQTSWTLEGRLKDLELLYTGAYLDRDIDQSADFISYNNSGAFIAYYTCTYTNPDYIVNYDISPDIITQVRECKDPTKGFTAIQQHSRLTHELRIATDPEEKLSAIAGIFYDDYEIKTQDDWWYLAATELGFAPNAPITAANNINPDTRPANVTFFNDITRTEEQIAVFGELKYALSDRLSLALGLRWYDIESDFTGSSNFADGIFQGSQNTDRGRDYDVSGGHSKAPLKENGIIPKISLSYQQDRNRLYYLTYAEGFRPGGFNRSGGFSSFNPDFPDINLTYDSDDVYNHEIGWKTLLQERRLRFNGNIYFIKWENMQVSRYDPINVSRLTFIENAANAEIFGIELDAAWDISANFTLSSALSYNRTELTDIKARIIETAPVGSELPLTPKLQANIRTNYYWQLGEYEASWLLGLQYAGKSWSSIVSQERERQDSYTIVNFSLGLKRSPWSVKFYIDNLTDKRADLFINNQDFVPRITTNRPRTFGLSFSYDYN</sequence>
<evidence type="ECO:0000256" key="10">
    <source>
        <dbReference type="ARBA" id="ARBA00023237"/>
    </source>
</evidence>
<evidence type="ECO:0000256" key="5">
    <source>
        <dbReference type="ARBA" id="ARBA00022692"/>
    </source>
</evidence>
<comment type="similarity">
    <text evidence="11 12">Belongs to the TonB-dependent receptor family.</text>
</comment>
<dbReference type="Gene3D" id="2.40.170.20">
    <property type="entry name" value="TonB-dependent receptor, beta-barrel domain"/>
    <property type="match status" value="2"/>
</dbReference>
<dbReference type="Proteomes" id="UP000032352">
    <property type="component" value="Chromosome"/>
</dbReference>
<dbReference type="InterPro" id="IPR036942">
    <property type="entry name" value="Beta-barrel_TonB_sf"/>
</dbReference>
<dbReference type="Pfam" id="PF07715">
    <property type="entry name" value="Plug"/>
    <property type="match status" value="1"/>
</dbReference>
<dbReference type="GO" id="GO:0006826">
    <property type="term" value="P:iron ion transport"/>
    <property type="evidence" value="ECO:0007669"/>
    <property type="project" value="UniProtKB-KW"/>
</dbReference>
<dbReference type="PANTHER" id="PTHR32552:SF81">
    <property type="entry name" value="TONB-DEPENDENT OUTER MEMBRANE RECEPTOR"/>
    <property type="match status" value="1"/>
</dbReference>
<keyword evidence="10 11" id="KW-0998">Cell outer membrane</keyword>
<dbReference type="PANTHER" id="PTHR32552">
    <property type="entry name" value="FERRICHROME IRON RECEPTOR-RELATED"/>
    <property type="match status" value="1"/>
</dbReference>
<dbReference type="Pfam" id="PF00593">
    <property type="entry name" value="TonB_dep_Rec_b-barrel"/>
    <property type="match status" value="1"/>
</dbReference>
<keyword evidence="4" id="KW-0410">Iron transport</keyword>
<reference evidence="16 17" key="2">
    <citation type="journal article" date="2022" name="Mar. Drugs">
        <title>Bioassay-Guided Fractionation Leads to the Detection of Cholic Acid Generated by the Rare Thalassomonas sp.</title>
        <authorList>
            <person name="Pheiffer F."/>
            <person name="Schneider Y.K."/>
            <person name="Hansen E.H."/>
            <person name="Andersen J.H."/>
            <person name="Isaksson J."/>
            <person name="Busche T."/>
            <person name="R C."/>
            <person name="Kalinowski J."/>
            <person name="Zyl L.V."/>
            <person name="Trindade M."/>
        </authorList>
    </citation>
    <scope>NUCLEOTIDE SEQUENCE [LARGE SCALE GENOMIC DNA]</scope>
    <source>
        <strain evidence="16 17">XOM25</strain>
    </source>
</reference>
<keyword evidence="16" id="KW-0675">Receptor</keyword>
<dbReference type="GO" id="GO:0009279">
    <property type="term" value="C:cell outer membrane"/>
    <property type="evidence" value="ECO:0007669"/>
    <property type="project" value="UniProtKB-SubCell"/>
</dbReference>
<reference evidence="16 17" key="1">
    <citation type="journal article" date="2015" name="Genome Announc.">
        <title>Draft Genome Sequences of Marine Isolates of Thalassomonas viridans and Thalassomonas actiniarum.</title>
        <authorList>
            <person name="Olonade I."/>
            <person name="van Zyl L.J."/>
            <person name="Trindade M."/>
        </authorList>
    </citation>
    <scope>NUCLEOTIDE SEQUENCE [LARGE SCALE GENOMIC DNA]</scope>
    <source>
        <strain evidence="16 17">XOM25</strain>
    </source>
</reference>
<evidence type="ECO:0000256" key="2">
    <source>
        <dbReference type="ARBA" id="ARBA00022448"/>
    </source>
</evidence>
<evidence type="ECO:0000313" key="16">
    <source>
        <dbReference type="EMBL" id="WDE08236.1"/>
    </source>
</evidence>
<evidence type="ECO:0000256" key="11">
    <source>
        <dbReference type="PROSITE-ProRule" id="PRU01360"/>
    </source>
</evidence>
<name>A0AAF0CCP0_9GAMM</name>
<dbReference type="InterPro" id="IPR000531">
    <property type="entry name" value="Beta-barrel_TonB"/>
</dbReference>